<feature type="region of interest" description="Disordered" evidence="1">
    <location>
        <begin position="292"/>
        <end position="323"/>
    </location>
</feature>
<dbReference type="GeneID" id="126889521"/>
<dbReference type="RefSeq" id="XP_050513818.1">
    <property type="nucleotide sequence ID" value="XM_050657861.1"/>
</dbReference>
<feature type="region of interest" description="Disordered" evidence="1">
    <location>
        <begin position="342"/>
        <end position="376"/>
    </location>
</feature>
<dbReference type="Proteomes" id="UP001652700">
    <property type="component" value="Unplaced"/>
</dbReference>
<reference evidence="3" key="1">
    <citation type="submission" date="2025-05" db="UniProtKB">
        <authorList>
            <consortium name="EnsemblMetazoa"/>
        </authorList>
    </citation>
    <scope>IDENTIFICATION</scope>
</reference>
<evidence type="ECO:0000256" key="1">
    <source>
        <dbReference type="SAM" id="MobiDB-lite"/>
    </source>
</evidence>
<keyword evidence="4" id="KW-1185">Reference proteome</keyword>
<feature type="domain" description="MADF" evidence="2">
    <location>
        <begin position="4"/>
        <end position="96"/>
    </location>
</feature>
<dbReference type="PANTHER" id="PTHR12243:SF67">
    <property type="entry name" value="COREPRESSOR OF PANGOLIN, ISOFORM A-RELATED"/>
    <property type="match status" value="1"/>
</dbReference>
<dbReference type="EnsemblMetazoa" id="XM_050657861.1">
    <property type="protein sequence ID" value="XP_050513818.1"/>
    <property type="gene ID" value="LOC126889521"/>
</dbReference>
<dbReference type="GeneID" id="126883028"/>
<feature type="compositionally biased region" description="Polar residues" evidence="1">
    <location>
        <begin position="351"/>
        <end position="367"/>
    </location>
</feature>
<dbReference type="RefSeq" id="XP_050504170.1">
    <property type="nucleotide sequence ID" value="XM_050648213.1"/>
</dbReference>
<evidence type="ECO:0000313" key="3">
    <source>
        <dbReference type="EnsemblMetazoa" id="XP_050504170.1"/>
    </source>
</evidence>
<dbReference type="InterPro" id="IPR006578">
    <property type="entry name" value="MADF-dom"/>
</dbReference>
<feature type="compositionally biased region" description="Low complexity" evidence="1">
    <location>
        <begin position="293"/>
        <end position="309"/>
    </location>
</feature>
<sequence>MNEQLIELVRSQTILYDTNDPNYLKAKLKDELWNDIGKKLNLKSGNEAKTLWLKLRNCHRDALRRQKKCLKSGAAAVVIKKWKFQKQMNFLIPYMSNRSREGNLQEDSEDEDLQQEDSIVDPDSEIFDEVASDIRHDTEEIESVKNDIVDEPSTSGIVIQKNNEKENAKRKATADQSITTKPAKNNKPKNDDIQEVIKQSIIQRQKRAEERAVERAVQKPLDDDLYHFYMSMYKITKKMSPKFQHRARNDVFQAISQLEAAYLEMQDPSQENYTYREQRVFTGAYVNTHIQQPSYSSTPLPSPSSSHSSQNTENQHYNNPLAPMTNNSFLCSSAYNSRSTNNNYSSTTLTPRLSTETSPQTANTGNIRNFVENYRV</sequence>
<dbReference type="Pfam" id="PF10545">
    <property type="entry name" value="MADF_DNA_bdg"/>
    <property type="match status" value="1"/>
</dbReference>
<name>A0ABM5K1V2_DIAVI</name>
<proteinExistence type="predicted"/>
<accession>A0ABM5K1V2</accession>
<protein>
    <recommendedName>
        <fullName evidence="2">MADF domain-containing protein</fullName>
    </recommendedName>
</protein>
<evidence type="ECO:0000259" key="2">
    <source>
        <dbReference type="PROSITE" id="PS51029"/>
    </source>
</evidence>
<dbReference type="PANTHER" id="PTHR12243">
    <property type="entry name" value="MADF DOMAIN TRANSCRIPTION FACTOR"/>
    <property type="match status" value="1"/>
</dbReference>
<dbReference type="PROSITE" id="PS51029">
    <property type="entry name" value="MADF"/>
    <property type="match status" value="1"/>
</dbReference>
<dbReference type="SMART" id="SM00595">
    <property type="entry name" value="MADF"/>
    <property type="match status" value="1"/>
</dbReference>
<dbReference type="EnsemblMetazoa" id="XM_050648213.1">
    <property type="protein sequence ID" value="XP_050504170.1"/>
    <property type="gene ID" value="LOC126883028"/>
</dbReference>
<evidence type="ECO:0000313" key="4">
    <source>
        <dbReference type="Proteomes" id="UP001652700"/>
    </source>
</evidence>
<feature type="compositionally biased region" description="Basic and acidic residues" evidence="1">
    <location>
        <begin position="163"/>
        <end position="173"/>
    </location>
</feature>
<feature type="compositionally biased region" description="Polar residues" evidence="1">
    <location>
        <begin position="310"/>
        <end position="323"/>
    </location>
</feature>
<organism evidence="3 4">
    <name type="scientific">Diabrotica virgifera virgifera</name>
    <name type="common">western corn rootworm</name>
    <dbReference type="NCBI Taxonomy" id="50390"/>
    <lineage>
        <taxon>Eukaryota</taxon>
        <taxon>Metazoa</taxon>
        <taxon>Ecdysozoa</taxon>
        <taxon>Arthropoda</taxon>
        <taxon>Hexapoda</taxon>
        <taxon>Insecta</taxon>
        <taxon>Pterygota</taxon>
        <taxon>Neoptera</taxon>
        <taxon>Endopterygota</taxon>
        <taxon>Coleoptera</taxon>
        <taxon>Polyphaga</taxon>
        <taxon>Cucujiformia</taxon>
        <taxon>Chrysomeloidea</taxon>
        <taxon>Chrysomelidae</taxon>
        <taxon>Galerucinae</taxon>
        <taxon>Diabroticina</taxon>
        <taxon>Diabroticites</taxon>
        <taxon>Diabrotica</taxon>
    </lineage>
</organism>
<dbReference type="InterPro" id="IPR039353">
    <property type="entry name" value="TF_Adf1"/>
</dbReference>
<feature type="region of interest" description="Disordered" evidence="1">
    <location>
        <begin position="163"/>
        <end position="189"/>
    </location>
</feature>